<dbReference type="EMBL" id="VRVR01000048">
    <property type="protein sequence ID" value="KAF0852288.1"/>
    <property type="molecule type" value="Genomic_DNA"/>
</dbReference>
<dbReference type="Proteomes" id="UP000799049">
    <property type="component" value="Unassembled WGS sequence"/>
</dbReference>
<evidence type="ECO:0000256" key="5">
    <source>
        <dbReference type="ARBA" id="ARBA00023157"/>
    </source>
</evidence>
<comment type="caution">
    <text evidence="8">The sequence shown here is derived from an EMBL/GenBank/DDBJ whole genome shotgun (WGS) entry which is preliminary data.</text>
</comment>
<dbReference type="GO" id="GO:0016971">
    <property type="term" value="F:flavin-dependent sulfhydryl oxidase activity"/>
    <property type="evidence" value="ECO:0007669"/>
    <property type="project" value="InterPro"/>
</dbReference>
<sequence>MVVVSAPPLLTQRNVLSAVAGVCLFFLFLYHMTSSPTQRGPVRTYDGGVDIVRRKSPPTKQELGRAAWMLMHSIAGNFDDEPTVERRDAAQSFVRGLLELFPCSVCSDDFKERILTKYPIDVSSRRAFSLWTCKVHNEVNGKLNKPLVPCEHFDRFYLGIGEH</sequence>
<keyword evidence="5" id="KW-1015">Disulfide bond</keyword>
<dbReference type="EC" id="1.8.3.2" evidence="6"/>
<keyword evidence="6" id="KW-1133">Transmembrane helix</keyword>
<dbReference type="SUPFAM" id="SSF69000">
    <property type="entry name" value="FAD-dependent thiol oxidase"/>
    <property type="match status" value="1"/>
</dbReference>
<evidence type="ECO:0000256" key="4">
    <source>
        <dbReference type="ARBA" id="ARBA00023002"/>
    </source>
</evidence>
<organism evidence="8 9">
    <name type="scientific">Andalucia godoyi</name>
    <name type="common">Flagellate</name>
    <dbReference type="NCBI Taxonomy" id="505711"/>
    <lineage>
        <taxon>Eukaryota</taxon>
        <taxon>Discoba</taxon>
        <taxon>Jakobida</taxon>
        <taxon>Andalucina</taxon>
        <taxon>Andaluciidae</taxon>
        <taxon>Andalucia</taxon>
    </lineage>
</organism>
<accession>A0A8K0AHI6</accession>
<keyword evidence="2 6" id="KW-0285">Flavoprotein</keyword>
<dbReference type="GO" id="GO:0050660">
    <property type="term" value="F:flavin adenine dinucleotide binding"/>
    <property type="evidence" value="ECO:0007669"/>
    <property type="project" value="TreeGrafter"/>
</dbReference>
<dbReference type="InterPro" id="IPR039799">
    <property type="entry name" value="ALR/ERV"/>
</dbReference>
<comment type="catalytic activity">
    <reaction evidence="6">
        <text>2 R'C(R)SH + O2 = R'C(R)S-S(R)CR' + H2O2</text>
        <dbReference type="Rhea" id="RHEA:17357"/>
        <dbReference type="ChEBI" id="CHEBI:15379"/>
        <dbReference type="ChEBI" id="CHEBI:16240"/>
        <dbReference type="ChEBI" id="CHEBI:16520"/>
        <dbReference type="ChEBI" id="CHEBI:17412"/>
        <dbReference type="EC" id="1.8.3.2"/>
    </reaction>
</comment>
<evidence type="ECO:0000256" key="2">
    <source>
        <dbReference type="ARBA" id="ARBA00022630"/>
    </source>
</evidence>
<feature type="transmembrane region" description="Helical" evidence="6">
    <location>
        <begin position="15"/>
        <end position="33"/>
    </location>
</feature>
<evidence type="ECO:0000259" key="7">
    <source>
        <dbReference type="PROSITE" id="PS51324"/>
    </source>
</evidence>
<evidence type="ECO:0000256" key="1">
    <source>
        <dbReference type="ARBA" id="ARBA00001974"/>
    </source>
</evidence>
<keyword evidence="6" id="KW-0472">Membrane</keyword>
<keyword evidence="4 6" id="KW-0560">Oxidoreductase</keyword>
<dbReference type="PANTHER" id="PTHR12645:SF0">
    <property type="entry name" value="FAD-LINKED SULFHYDRYL OXIDASE ALR"/>
    <property type="match status" value="1"/>
</dbReference>
<protein>
    <recommendedName>
        <fullName evidence="6">Sulfhydryl oxidase</fullName>
        <ecNumber evidence="6">1.8.3.2</ecNumber>
    </recommendedName>
</protein>
<name>A0A8K0AHI6_ANDGO</name>
<comment type="cofactor">
    <cofactor evidence="1 6">
        <name>FAD</name>
        <dbReference type="ChEBI" id="CHEBI:57692"/>
    </cofactor>
</comment>
<dbReference type="PANTHER" id="PTHR12645">
    <property type="entry name" value="ALR/ERV"/>
    <property type="match status" value="1"/>
</dbReference>
<reference evidence="8" key="1">
    <citation type="submission" date="2019-09" db="EMBL/GenBank/DDBJ databases">
        <title>The Mitochondrial Proteome of the Jakobid, Andalucia godoyi, a Protist With the Most Gene-Rich and Bacteria-Like Mitochondrial Genome.</title>
        <authorList>
            <person name="Gray M.W."/>
            <person name="Burger G."/>
            <person name="Derelle R."/>
            <person name="Klimes V."/>
            <person name="Leger M."/>
            <person name="Sarrasin M."/>
            <person name="Vlcek C."/>
            <person name="Roger A.J."/>
            <person name="Elias M."/>
            <person name="Lang B.F."/>
        </authorList>
    </citation>
    <scope>NUCLEOTIDE SEQUENCE</scope>
    <source>
        <strain evidence="8">And28</strain>
    </source>
</reference>
<evidence type="ECO:0000313" key="9">
    <source>
        <dbReference type="Proteomes" id="UP000799049"/>
    </source>
</evidence>
<dbReference type="Gene3D" id="1.20.120.310">
    <property type="entry name" value="ERV/ALR sulfhydryl oxidase domain"/>
    <property type="match status" value="1"/>
</dbReference>
<evidence type="ECO:0000256" key="3">
    <source>
        <dbReference type="ARBA" id="ARBA00022827"/>
    </source>
</evidence>
<evidence type="ECO:0000313" key="8">
    <source>
        <dbReference type="EMBL" id="KAF0852288.1"/>
    </source>
</evidence>
<dbReference type="InterPro" id="IPR036774">
    <property type="entry name" value="ERV/ALR_sulphydryl_oxid_sf"/>
</dbReference>
<keyword evidence="9" id="KW-1185">Reference proteome</keyword>
<dbReference type="AlphaFoldDB" id="A0A8K0AHI6"/>
<keyword evidence="6" id="KW-0812">Transmembrane</keyword>
<evidence type="ECO:0000256" key="6">
    <source>
        <dbReference type="RuleBase" id="RU371123"/>
    </source>
</evidence>
<dbReference type="GO" id="GO:0005739">
    <property type="term" value="C:mitochondrion"/>
    <property type="evidence" value="ECO:0007669"/>
    <property type="project" value="TreeGrafter"/>
</dbReference>
<dbReference type="Pfam" id="PF04777">
    <property type="entry name" value="Evr1_Alr"/>
    <property type="match status" value="1"/>
</dbReference>
<proteinExistence type="predicted"/>
<dbReference type="InterPro" id="IPR017905">
    <property type="entry name" value="ERV/ALR_sulphydryl_oxidase"/>
</dbReference>
<feature type="domain" description="ERV/ALR sulfhydryl oxidase" evidence="7">
    <location>
        <begin position="56"/>
        <end position="157"/>
    </location>
</feature>
<keyword evidence="3 6" id="KW-0274">FAD</keyword>
<dbReference type="PROSITE" id="PS51324">
    <property type="entry name" value="ERV_ALR"/>
    <property type="match status" value="1"/>
</dbReference>
<gene>
    <name evidence="8" type="ORF">ANDGO_07814</name>
</gene>
<dbReference type="OrthoDB" id="17199at2759"/>